<dbReference type="EMBL" id="CBFW010000427">
    <property type="protein sequence ID" value="CDC77259.1"/>
    <property type="molecule type" value="Genomic_DNA"/>
</dbReference>
<dbReference type="AlphaFoldDB" id="R6U5D0"/>
<proteinExistence type="predicted"/>
<accession>R6U5D0</accession>
<evidence type="ECO:0000313" key="1">
    <source>
        <dbReference type="EMBL" id="CDC77259.1"/>
    </source>
</evidence>
<gene>
    <name evidence="1" type="ORF">BN580_00349</name>
</gene>
<evidence type="ECO:0000313" key="2">
    <source>
        <dbReference type="Proteomes" id="UP000017938"/>
    </source>
</evidence>
<dbReference type="STRING" id="1263015.BN580_00349"/>
<protein>
    <submittedName>
        <fullName evidence="1">Uncharacterized protein</fullName>
    </submittedName>
</protein>
<organism evidence="1 2">
    <name type="scientific">Candidatus Colimorpha enterica</name>
    <dbReference type="NCBI Taxonomy" id="3083063"/>
    <lineage>
        <taxon>Bacteria</taxon>
        <taxon>Pseudomonadati</taxon>
        <taxon>Bacteroidota</taxon>
        <taxon>Bacteroidia</taxon>
        <taxon>Bacteroidales</taxon>
        <taxon>Candidatus Colimorpha</taxon>
    </lineage>
</organism>
<comment type="caution">
    <text evidence="1">The sequence shown here is derived from an EMBL/GenBank/DDBJ whole genome shotgun (WGS) entry which is preliminary data.</text>
</comment>
<name>R6U5D0_9BACT</name>
<reference evidence="1" key="1">
    <citation type="submission" date="2012-11" db="EMBL/GenBank/DDBJ databases">
        <title>Dependencies among metagenomic species, viruses, plasmids and units of genetic variation.</title>
        <authorList>
            <person name="Nielsen H.B."/>
            <person name="Almeida M."/>
            <person name="Juncker A.S."/>
            <person name="Rasmussen S."/>
            <person name="Li J."/>
            <person name="Sunagawa S."/>
            <person name="Plichta D."/>
            <person name="Gautier L."/>
            <person name="Le Chatelier E."/>
            <person name="Peletier E."/>
            <person name="Bonde I."/>
            <person name="Nielsen T."/>
            <person name="Manichanh C."/>
            <person name="Arumugam M."/>
            <person name="Batto J."/>
            <person name="Santos M.B.Q.D."/>
            <person name="Blom N."/>
            <person name="Borruel N."/>
            <person name="Burgdorf K.S."/>
            <person name="Boumezbeur F."/>
            <person name="Casellas F."/>
            <person name="Dore J."/>
            <person name="Guarner F."/>
            <person name="Hansen T."/>
            <person name="Hildebrand F."/>
            <person name="Kaas R.S."/>
            <person name="Kennedy S."/>
            <person name="Kristiansen K."/>
            <person name="Kultima J.R."/>
            <person name="Leonard P."/>
            <person name="Levenez F."/>
            <person name="Lund O."/>
            <person name="Moumen B."/>
            <person name="Le Paslier D."/>
            <person name="Pons N."/>
            <person name="Pedersen O."/>
            <person name="Prifti E."/>
            <person name="Qin J."/>
            <person name="Raes J."/>
            <person name="Tap J."/>
            <person name="Tims S."/>
            <person name="Ussery D.W."/>
            <person name="Yamada T."/>
            <person name="MetaHit consortium"/>
            <person name="Renault P."/>
            <person name="Sicheritz-Ponten T."/>
            <person name="Bork P."/>
            <person name="Wang J."/>
            <person name="Brunak S."/>
            <person name="Ehrlich S.D."/>
        </authorList>
    </citation>
    <scope>NUCLEOTIDE SEQUENCE [LARGE SCALE GENOMIC DNA]</scope>
</reference>
<sequence length="76" mass="8434">MNFIQYNPNPRGNRVGDCVIRAISGATGRDWETTYAGVSVCGFEQALRLRYLISLHRSIPWALRRSPIVLGGQSAV</sequence>
<dbReference type="Proteomes" id="UP000017938">
    <property type="component" value="Unassembled WGS sequence"/>
</dbReference>